<dbReference type="AlphaFoldDB" id="A0AAE8SZG1"/>
<evidence type="ECO:0000313" key="2">
    <source>
        <dbReference type="EMBL" id="SPO06854.1"/>
    </source>
</evidence>
<feature type="region of interest" description="Disordered" evidence="1">
    <location>
        <begin position="395"/>
        <end position="481"/>
    </location>
</feature>
<feature type="compositionally biased region" description="Gly residues" evidence="1">
    <location>
        <begin position="622"/>
        <end position="634"/>
    </location>
</feature>
<accession>A0AAE8SZG1</accession>
<keyword evidence="3" id="KW-1185">Reference proteome</keyword>
<feature type="compositionally biased region" description="Gly residues" evidence="1">
    <location>
        <begin position="54"/>
        <end position="63"/>
    </location>
</feature>
<feature type="compositionally biased region" description="Acidic residues" evidence="1">
    <location>
        <begin position="262"/>
        <end position="283"/>
    </location>
</feature>
<feature type="compositionally biased region" description="Gly residues" evidence="1">
    <location>
        <begin position="75"/>
        <end position="84"/>
    </location>
</feature>
<feature type="compositionally biased region" description="Low complexity" evidence="1">
    <location>
        <begin position="94"/>
        <end position="107"/>
    </location>
</feature>
<feature type="compositionally biased region" description="Basic and acidic residues" evidence="1">
    <location>
        <begin position="168"/>
        <end position="181"/>
    </location>
</feature>
<feature type="region of interest" description="Disordered" evidence="1">
    <location>
        <begin position="47"/>
        <end position="303"/>
    </location>
</feature>
<comment type="caution">
    <text evidence="2">The sequence shown here is derived from an EMBL/GenBank/DDBJ whole genome shotgun (WGS) entry which is preliminary data.</text>
</comment>
<feature type="region of interest" description="Disordered" evidence="1">
    <location>
        <begin position="609"/>
        <end position="646"/>
    </location>
</feature>
<feature type="compositionally biased region" description="Low complexity" evidence="1">
    <location>
        <begin position="528"/>
        <end position="550"/>
    </location>
</feature>
<feature type="compositionally biased region" description="Gly residues" evidence="1">
    <location>
        <begin position="395"/>
        <end position="407"/>
    </location>
</feature>
<feature type="compositionally biased region" description="Basic and acidic residues" evidence="1">
    <location>
        <begin position="121"/>
        <end position="136"/>
    </location>
</feature>
<evidence type="ECO:0000313" key="3">
    <source>
        <dbReference type="Proteomes" id="UP001187682"/>
    </source>
</evidence>
<feature type="compositionally biased region" description="Polar residues" evidence="1">
    <location>
        <begin position="1"/>
        <end position="10"/>
    </location>
</feature>
<feature type="compositionally biased region" description="Basic residues" evidence="1">
    <location>
        <begin position="430"/>
        <end position="439"/>
    </location>
</feature>
<feature type="region of interest" description="Disordered" evidence="1">
    <location>
        <begin position="1"/>
        <end position="28"/>
    </location>
</feature>
<name>A0AAE8SZG1_9PEZI</name>
<evidence type="ECO:0000256" key="1">
    <source>
        <dbReference type="SAM" id="MobiDB-lite"/>
    </source>
</evidence>
<feature type="compositionally biased region" description="Pro residues" evidence="1">
    <location>
        <begin position="292"/>
        <end position="301"/>
    </location>
</feature>
<protein>
    <submittedName>
        <fullName evidence="2">Uncharacterized protein</fullName>
    </submittedName>
</protein>
<reference evidence="2" key="1">
    <citation type="submission" date="2018-03" db="EMBL/GenBank/DDBJ databases">
        <authorList>
            <person name="Guldener U."/>
        </authorList>
    </citation>
    <scope>NUCLEOTIDE SEQUENCE</scope>
</reference>
<sequence length="646" mass="67468">MDNPWSSPWTTDDDPPKTGPSEPTEVPHLAFPHPVRFEVTNPASLWNDHEAFGGWAGGHGGVDGRVAESDVVKGDNGGNDGFLGDGLRADRASRSPSPSSDTDPWATEVSFVGAHLPGDTRATKEETLEHDARESSDGSGGLEITVPAPPGDSESPGSPDPPPEEPTEEIKSSLLPDDRGRASPGAISPTSPSGDAALTVQKRRDASSHSTGGSRQASKVYDLVVMYDGIARKSTEVPPLQPGPPKRTRPDGSPTPNPSSEDGPDSDSDEWDEFAVGDDEPPDSPDSTAQSPLPPSDPPEFPVDLTLLTTLFDGLAEEHPTPGPAEISDRLNPQDDFSTVAERKAWYRLSRQGSARLHNFGDAENYSRVAWQGSTVSRETFAIVRRWMQEGPILGGGRGGRGAGGMGESAASFGWDRSSSSDPVDLSFLTRKRPPPMKRRSLENGGRVEGVPMAAPGPTTGAGRLANGGGRPLSMPAPPRGVSLAPPVAAPLRPTAARKPSPLVLAAQGAQSHKGSDDEDEEWGEMVTSPQTTTASAAASDTTRADSAVSFGKSGSGSSYDDRPLTASTAPETPGPPKWRSRGGTGPVKPMHLGAGLVGADVVEVHLTPPRMAATPDKGMRRGTGGDGEGGGQGISRLPDLSYMLR</sequence>
<gene>
    <name evidence="2" type="ORF">DNG_09548</name>
</gene>
<dbReference type="EMBL" id="ONZQ02000017">
    <property type="protein sequence ID" value="SPO06854.1"/>
    <property type="molecule type" value="Genomic_DNA"/>
</dbReference>
<feature type="region of interest" description="Disordered" evidence="1">
    <location>
        <begin position="506"/>
        <end position="588"/>
    </location>
</feature>
<organism evidence="2 3">
    <name type="scientific">Cephalotrichum gorgonifer</name>
    <dbReference type="NCBI Taxonomy" id="2041049"/>
    <lineage>
        <taxon>Eukaryota</taxon>
        <taxon>Fungi</taxon>
        <taxon>Dikarya</taxon>
        <taxon>Ascomycota</taxon>
        <taxon>Pezizomycotina</taxon>
        <taxon>Sordariomycetes</taxon>
        <taxon>Hypocreomycetidae</taxon>
        <taxon>Microascales</taxon>
        <taxon>Microascaceae</taxon>
        <taxon>Cephalotrichum</taxon>
    </lineage>
</organism>
<dbReference type="Proteomes" id="UP001187682">
    <property type="component" value="Unassembled WGS sequence"/>
</dbReference>
<feature type="compositionally biased region" description="Polar residues" evidence="1">
    <location>
        <begin position="208"/>
        <end position="217"/>
    </location>
</feature>
<proteinExistence type="predicted"/>